<feature type="transmembrane region" description="Helical" evidence="2">
    <location>
        <begin position="242"/>
        <end position="260"/>
    </location>
</feature>
<gene>
    <name evidence="3" type="ORF">Psuf_020120</name>
</gene>
<dbReference type="EMBL" id="AP022871">
    <property type="protein sequence ID" value="BCB84699.1"/>
    <property type="molecule type" value="Genomic_DNA"/>
</dbReference>
<dbReference type="GO" id="GO:0016787">
    <property type="term" value="F:hydrolase activity"/>
    <property type="evidence" value="ECO:0007669"/>
    <property type="project" value="UniProtKB-KW"/>
</dbReference>
<sequence>MTAGEPVSSQPALSMRRTAANIVILPSVAVLAFALYIGVFSALHHARAQYTSYANFRQELAQATAPVGPTRPDDPTKLLDLGTPVAVISIPQLHLREVVFEGTSGSVLQKGPGHLRTTPMPGQSGVSVIMGRATAYGGPFRGLTRLNPGDTFTVTTGQGVSTFRVLGVRRGGDPYPPPLATGGGRLTLSTADGSPLLPSGVLRVDADLTTPALPTPANPITRRDLSPAELALGTDEFAWMQLVLWGQALVGSAVLLTWIRLHWGHWQVWIVSVPVLVFFSVATADQAARLLPNLM</sequence>
<dbReference type="RefSeq" id="WP_173155998.1">
    <property type="nucleotide sequence ID" value="NZ_AP022871.1"/>
</dbReference>
<evidence type="ECO:0000256" key="1">
    <source>
        <dbReference type="ARBA" id="ARBA00022801"/>
    </source>
</evidence>
<evidence type="ECO:0000313" key="4">
    <source>
        <dbReference type="Proteomes" id="UP000503011"/>
    </source>
</evidence>
<keyword evidence="4" id="KW-1185">Reference proteome</keyword>
<organism evidence="3 4">
    <name type="scientific">Phytohabitans suffuscus</name>
    <dbReference type="NCBI Taxonomy" id="624315"/>
    <lineage>
        <taxon>Bacteria</taxon>
        <taxon>Bacillati</taxon>
        <taxon>Actinomycetota</taxon>
        <taxon>Actinomycetes</taxon>
        <taxon>Micromonosporales</taxon>
        <taxon>Micromonosporaceae</taxon>
    </lineage>
</organism>
<keyword evidence="2" id="KW-1133">Transmembrane helix</keyword>
<dbReference type="Pfam" id="PF04203">
    <property type="entry name" value="Sortase"/>
    <property type="match status" value="1"/>
</dbReference>
<name>A0A6F8YFA7_9ACTN</name>
<accession>A0A6F8YFA7</accession>
<dbReference type="InterPro" id="IPR023365">
    <property type="entry name" value="Sortase_dom-sf"/>
</dbReference>
<proteinExistence type="predicted"/>
<protein>
    <submittedName>
        <fullName evidence="3">Sortase</fullName>
    </submittedName>
</protein>
<reference evidence="3 4" key="2">
    <citation type="submission" date="2020-03" db="EMBL/GenBank/DDBJ databases">
        <authorList>
            <person name="Ichikawa N."/>
            <person name="Kimura A."/>
            <person name="Kitahashi Y."/>
            <person name="Uohara A."/>
        </authorList>
    </citation>
    <scope>NUCLEOTIDE SEQUENCE [LARGE SCALE GENOMIC DNA]</scope>
    <source>
        <strain evidence="3 4">NBRC 105367</strain>
    </source>
</reference>
<dbReference type="Gene3D" id="2.40.260.10">
    <property type="entry name" value="Sortase"/>
    <property type="match status" value="1"/>
</dbReference>
<feature type="transmembrane region" description="Helical" evidence="2">
    <location>
        <begin position="20"/>
        <end position="43"/>
    </location>
</feature>
<dbReference type="AlphaFoldDB" id="A0A6F8YFA7"/>
<keyword evidence="2" id="KW-0472">Membrane</keyword>
<dbReference type="KEGG" id="psuu:Psuf_020120"/>
<keyword evidence="1" id="KW-0378">Hydrolase</keyword>
<evidence type="ECO:0000256" key="2">
    <source>
        <dbReference type="SAM" id="Phobius"/>
    </source>
</evidence>
<reference evidence="3 4" key="1">
    <citation type="submission" date="2020-03" db="EMBL/GenBank/DDBJ databases">
        <title>Whole genome shotgun sequence of Phytohabitans suffuscus NBRC 105367.</title>
        <authorList>
            <person name="Komaki H."/>
            <person name="Tamura T."/>
        </authorList>
    </citation>
    <scope>NUCLEOTIDE SEQUENCE [LARGE SCALE GENOMIC DNA]</scope>
    <source>
        <strain evidence="3 4">NBRC 105367</strain>
    </source>
</reference>
<dbReference type="SUPFAM" id="SSF63817">
    <property type="entry name" value="Sortase"/>
    <property type="match status" value="1"/>
</dbReference>
<dbReference type="Proteomes" id="UP000503011">
    <property type="component" value="Chromosome"/>
</dbReference>
<feature type="transmembrane region" description="Helical" evidence="2">
    <location>
        <begin position="266"/>
        <end position="284"/>
    </location>
</feature>
<keyword evidence="2" id="KW-0812">Transmembrane</keyword>
<dbReference type="InterPro" id="IPR005754">
    <property type="entry name" value="Sortase"/>
</dbReference>
<evidence type="ECO:0000313" key="3">
    <source>
        <dbReference type="EMBL" id="BCB84699.1"/>
    </source>
</evidence>